<protein>
    <submittedName>
        <fullName evidence="9">Sterol desaturase/sphingolipid hydroxylase (Fatty acid hydroxylase superfamily)</fullName>
    </submittedName>
</protein>
<keyword evidence="4" id="KW-0560">Oxidoreductase</keyword>
<name>A0AAX1PP59_AERSA</name>
<evidence type="ECO:0000256" key="4">
    <source>
        <dbReference type="ARBA" id="ARBA00023002"/>
    </source>
</evidence>
<keyword evidence="2 7" id="KW-0812">Transmembrane</keyword>
<reference evidence="9 10" key="1">
    <citation type="submission" date="2018-06" db="EMBL/GenBank/DDBJ databases">
        <title>Freshwater and sediment microbial communities from various areas in North America, analyzing microbe dynamics in response to fracking.</title>
        <authorList>
            <person name="Lamendella R."/>
        </authorList>
    </citation>
    <scope>NUCLEOTIDE SEQUENCE [LARGE SCALE GENOMIC DNA]</scope>
    <source>
        <strain evidence="9 10">17</strain>
    </source>
</reference>
<proteinExistence type="predicted"/>
<feature type="transmembrane region" description="Helical" evidence="7">
    <location>
        <begin position="31"/>
        <end position="49"/>
    </location>
</feature>
<evidence type="ECO:0000256" key="1">
    <source>
        <dbReference type="ARBA" id="ARBA00004127"/>
    </source>
</evidence>
<evidence type="ECO:0000256" key="6">
    <source>
        <dbReference type="ARBA" id="ARBA00023136"/>
    </source>
</evidence>
<feature type="transmembrane region" description="Helical" evidence="7">
    <location>
        <begin position="69"/>
        <end position="94"/>
    </location>
</feature>
<accession>A0AAX1PP59</accession>
<dbReference type="GO" id="GO:0012505">
    <property type="term" value="C:endomembrane system"/>
    <property type="evidence" value="ECO:0007669"/>
    <property type="project" value="UniProtKB-SubCell"/>
</dbReference>
<keyword evidence="3 7" id="KW-1133">Transmembrane helix</keyword>
<dbReference type="InterPro" id="IPR051689">
    <property type="entry name" value="Sterol_desaturase/TMEM195"/>
</dbReference>
<evidence type="ECO:0000256" key="2">
    <source>
        <dbReference type="ARBA" id="ARBA00022692"/>
    </source>
</evidence>
<dbReference type="Proteomes" id="UP000249422">
    <property type="component" value="Unassembled WGS sequence"/>
</dbReference>
<dbReference type="GO" id="GO:0005506">
    <property type="term" value="F:iron ion binding"/>
    <property type="evidence" value="ECO:0007669"/>
    <property type="project" value="InterPro"/>
</dbReference>
<comment type="caution">
    <text evidence="9">The sequence shown here is derived from an EMBL/GenBank/DDBJ whole genome shotgun (WGS) entry which is preliminary data.</text>
</comment>
<evidence type="ECO:0000313" key="10">
    <source>
        <dbReference type="Proteomes" id="UP000249422"/>
    </source>
</evidence>
<dbReference type="PANTHER" id="PTHR21624:SF1">
    <property type="entry name" value="ALKYLGLYCEROL MONOOXYGENASE"/>
    <property type="match status" value="1"/>
</dbReference>
<dbReference type="PANTHER" id="PTHR21624">
    <property type="entry name" value="STEROL DESATURASE-RELATED PROTEIN"/>
    <property type="match status" value="1"/>
</dbReference>
<gene>
    <name evidence="9" type="ORF">DEU50_101484</name>
</gene>
<dbReference type="EMBL" id="QLLM01000001">
    <property type="protein sequence ID" value="RAJ09745.1"/>
    <property type="molecule type" value="Genomic_DNA"/>
</dbReference>
<dbReference type="Pfam" id="PF04116">
    <property type="entry name" value="FA_hydroxylase"/>
    <property type="match status" value="1"/>
</dbReference>
<dbReference type="AlphaFoldDB" id="A0AAX1PP59"/>
<comment type="subcellular location">
    <subcellularLocation>
        <location evidence="1">Endomembrane system</location>
        <topology evidence="1">Multi-pass membrane protein</topology>
    </subcellularLocation>
</comment>
<evidence type="ECO:0000313" key="9">
    <source>
        <dbReference type="EMBL" id="RAJ09745.1"/>
    </source>
</evidence>
<organism evidence="9 10">
    <name type="scientific">Aeromonas salmonicida</name>
    <dbReference type="NCBI Taxonomy" id="645"/>
    <lineage>
        <taxon>Bacteria</taxon>
        <taxon>Pseudomonadati</taxon>
        <taxon>Pseudomonadota</taxon>
        <taxon>Gammaproteobacteria</taxon>
        <taxon>Aeromonadales</taxon>
        <taxon>Aeromonadaceae</taxon>
        <taxon>Aeromonas</taxon>
    </lineage>
</organism>
<dbReference type="GO" id="GO:0008610">
    <property type="term" value="P:lipid biosynthetic process"/>
    <property type="evidence" value="ECO:0007669"/>
    <property type="project" value="InterPro"/>
</dbReference>
<feature type="domain" description="Fatty acid hydroxylase" evidence="8">
    <location>
        <begin position="112"/>
        <end position="245"/>
    </location>
</feature>
<evidence type="ECO:0000259" key="8">
    <source>
        <dbReference type="Pfam" id="PF04116"/>
    </source>
</evidence>
<keyword evidence="6 7" id="KW-0472">Membrane</keyword>
<feature type="transmembrane region" description="Helical" evidence="7">
    <location>
        <begin position="106"/>
        <end position="125"/>
    </location>
</feature>
<evidence type="ECO:0000256" key="3">
    <source>
        <dbReference type="ARBA" id="ARBA00022989"/>
    </source>
</evidence>
<keyword evidence="5" id="KW-0443">Lipid metabolism</keyword>
<dbReference type="InterPro" id="IPR006694">
    <property type="entry name" value="Fatty_acid_hydroxylase"/>
</dbReference>
<evidence type="ECO:0000256" key="5">
    <source>
        <dbReference type="ARBA" id="ARBA00023098"/>
    </source>
</evidence>
<feature type="transmembrane region" description="Helical" evidence="7">
    <location>
        <begin position="166"/>
        <end position="190"/>
    </location>
</feature>
<dbReference type="GO" id="GO:0016020">
    <property type="term" value="C:membrane"/>
    <property type="evidence" value="ECO:0007669"/>
    <property type="project" value="GOC"/>
</dbReference>
<evidence type="ECO:0000256" key="7">
    <source>
        <dbReference type="SAM" id="Phobius"/>
    </source>
</evidence>
<dbReference type="GO" id="GO:0050479">
    <property type="term" value="F:glyceryl-ether monooxygenase activity"/>
    <property type="evidence" value="ECO:0007669"/>
    <property type="project" value="TreeGrafter"/>
</dbReference>
<sequence>MAVQYVNEILNPFGMLEHNWSNRMPDMDVQLLLLYLSPVFLAFVGWEMLYLRKHGAAFPTATYQWKDLFANAALALMHQGGDALTAIAIAYLYDALWGWRLFDIELNLWSILLLFLLQDCCYWLFHFASHHVRWLWASHVVHHSSERLNLSTAFRQSLMYPVSGMWLFWIPMILIGFPPQAVVATVLLSLGFQFFVHTQVVGKLGWLEWVFNTPSHHRVHHASNAKYIDRNFAGVLIIWDRLFGTFVEEDPAEPCRFGITKPVRSFNPLTLTFHEWRDMLREARDLPWSEKLKVLFGKPAGPGSA</sequence>
<dbReference type="GO" id="GO:0006643">
    <property type="term" value="P:membrane lipid metabolic process"/>
    <property type="evidence" value="ECO:0007669"/>
    <property type="project" value="TreeGrafter"/>
</dbReference>